<dbReference type="EMBL" id="KQ977141">
    <property type="protein sequence ID" value="KYN05434.1"/>
    <property type="molecule type" value="Genomic_DNA"/>
</dbReference>
<evidence type="ECO:0000313" key="3">
    <source>
        <dbReference type="Proteomes" id="UP000078542"/>
    </source>
</evidence>
<proteinExistence type="predicted"/>
<feature type="compositionally biased region" description="Basic and acidic residues" evidence="1">
    <location>
        <begin position="31"/>
        <end position="64"/>
    </location>
</feature>
<dbReference type="AlphaFoldDB" id="A0A195CZ81"/>
<protein>
    <submittedName>
        <fullName evidence="2">Uncharacterized protein</fullName>
    </submittedName>
</protein>
<keyword evidence="3" id="KW-1185">Reference proteome</keyword>
<reference evidence="2 3" key="1">
    <citation type="submission" date="2016-03" db="EMBL/GenBank/DDBJ databases">
        <title>Cyphomyrmex costatus WGS genome.</title>
        <authorList>
            <person name="Nygaard S."/>
            <person name="Hu H."/>
            <person name="Boomsma J."/>
            <person name="Zhang G."/>
        </authorList>
    </citation>
    <scope>NUCLEOTIDE SEQUENCE [LARGE SCALE GENOMIC DNA]</scope>
    <source>
        <strain evidence="2">MS0001</strain>
        <tissue evidence="2">Whole body</tissue>
    </source>
</reference>
<accession>A0A195CZ81</accession>
<feature type="compositionally biased region" description="Basic residues" evidence="1">
    <location>
        <begin position="18"/>
        <end position="30"/>
    </location>
</feature>
<evidence type="ECO:0000256" key="1">
    <source>
        <dbReference type="SAM" id="MobiDB-lite"/>
    </source>
</evidence>
<sequence length="71" mass="8543">MIDSTVWNTRVVQPYCQRKKRGEARRHRAESKRGREREQKEDRYRMLPSKTDDSDLSEGSRLRFETLAMGR</sequence>
<gene>
    <name evidence="2" type="ORF">ALC62_03719</name>
</gene>
<evidence type="ECO:0000313" key="2">
    <source>
        <dbReference type="EMBL" id="KYN05434.1"/>
    </source>
</evidence>
<feature type="region of interest" description="Disordered" evidence="1">
    <location>
        <begin position="18"/>
        <end position="71"/>
    </location>
</feature>
<name>A0A195CZ81_9HYME</name>
<dbReference type="Proteomes" id="UP000078542">
    <property type="component" value="Unassembled WGS sequence"/>
</dbReference>
<organism evidence="2 3">
    <name type="scientific">Cyphomyrmex costatus</name>
    <dbReference type="NCBI Taxonomy" id="456900"/>
    <lineage>
        <taxon>Eukaryota</taxon>
        <taxon>Metazoa</taxon>
        <taxon>Ecdysozoa</taxon>
        <taxon>Arthropoda</taxon>
        <taxon>Hexapoda</taxon>
        <taxon>Insecta</taxon>
        <taxon>Pterygota</taxon>
        <taxon>Neoptera</taxon>
        <taxon>Endopterygota</taxon>
        <taxon>Hymenoptera</taxon>
        <taxon>Apocrita</taxon>
        <taxon>Aculeata</taxon>
        <taxon>Formicoidea</taxon>
        <taxon>Formicidae</taxon>
        <taxon>Myrmicinae</taxon>
        <taxon>Cyphomyrmex</taxon>
    </lineage>
</organism>